<feature type="domain" description="N-acetyltransferase" evidence="1">
    <location>
        <begin position="15"/>
        <end position="154"/>
    </location>
</feature>
<dbReference type="PROSITE" id="PS51186">
    <property type="entry name" value="GNAT"/>
    <property type="match status" value="1"/>
</dbReference>
<dbReference type="Gene3D" id="3.40.630.30">
    <property type="match status" value="1"/>
</dbReference>
<comment type="caution">
    <text evidence="2">The sequence shown here is derived from an EMBL/GenBank/DDBJ whole genome shotgun (WGS) entry which is preliminary data.</text>
</comment>
<keyword evidence="2" id="KW-0808">Transferase</keyword>
<dbReference type="PATRIC" id="fig|1705565.3.peg.4964"/>
<name>A0A0M1P758_9BACL</name>
<gene>
    <name evidence="2" type="ORF">AM231_14600</name>
</gene>
<dbReference type="GO" id="GO:0016747">
    <property type="term" value="F:acyltransferase activity, transferring groups other than amino-acyl groups"/>
    <property type="evidence" value="ECO:0007669"/>
    <property type="project" value="InterPro"/>
</dbReference>
<keyword evidence="3" id="KW-1185">Reference proteome</keyword>
<reference evidence="3" key="1">
    <citation type="submission" date="2015-08" db="EMBL/GenBank/DDBJ databases">
        <title>Genome sequencing project for genomic taxonomy and phylogenomics of Bacillus-like bacteria.</title>
        <authorList>
            <person name="Liu B."/>
            <person name="Wang J."/>
            <person name="Zhu Y."/>
            <person name="Liu G."/>
            <person name="Chen Q."/>
            <person name="Chen Z."/>
            <person name="Lan J."/>
            <person name="Che J."/>
            <person name="Ge C."/>
            <person name="Shi H."/>
            <person name="Pan Z."/>
            <person name="Liu X."/>
        </authorList>
    </citation>
    <scope>NUCLEOTIDE SEQUENCE [LARGE SCALE GENOMIC DNA]</scope>
    <source>
        <strain evidence="3">FJAT-22460</strain>
    </source>
</reference>
<evidence type="ECO:0000313" key="2">
    <source>
        <dbReference type="EMBL" id="KOR90242.1"/>
    </source>
</evidence>
<organism evidence="2 3">
    <name type="scientific">Paenibacillus solani</name>
    <dbReference type="NCBI Taxonomy" id="1705565"/>
    <lineage>
        <taxon>Bacteria</taxon>
        <taxon>Bacillati</taxon>
        <taxon>Bacillota</taxon>
        <taxon>Bacilli</taxon>
        <taxon>Bacillales</taxon>
        <taxon>Paenibacillaceae</taxon>
        <taxon>Paenibacillus</taxon>
    </lineage>
</organism>
<protein>
    <submittedName>
        <fullName evidence="2">Acetyltransferase</fullName>
    </submittedName>
</protein>
<dbReference type="Pfam" id="PF00583">
    <property type="entry name" value="Acetyltransf_1"/>
    <property type="match status" value="1"/>
</dbReference>
<sequence>MKLITIETAPYQQKSTLRNLMELYQYDFSEFEPDDVNENGLYEYMFLDHYWTEDGRYPFFIRVNTNLAGFALVRELGTTDNDETIYSIAEFFVMKRYRKNGIGQYIAVELFNRFQGIWKVAVLESNKPAQEFWRKIVERYTNNRYQVIREEDWDGPIQIFSSATPRETNA</sequence>
<dbReference type="EMBL" id="LIUT01000001">
    <property type="protein sequence ID" value="KOR90242.1"/>
    <property type="molecule type" value="Genomic_DNA"/>
</dbReference>
<accession>A0A0M1P758</accession>
<dbReference type="AlphaFoldDB" id="A0A0M1P758"/>
<evidence type="ECO:0000259" key="1">
    <source>
        <dbReference type="PROSITE" id="PS51186"/>
    </source>
</evidence>
<dbReference type="Proteomes" id="UP000036932">
    <property type="component" value="Unassembled WGS sequence"/>
</dbReference>
<proteinExistence type="predicted"/>
<dbReference type="SUPFAM" id="SSF55729">
    <property type="entry name" value="Acyl-CoA N-acyltransferases (Nat)"/>
    <property type="match status" value="1"/>
</dbReference>
<dbReference type="InterPro" id="IPR000182">
    <property type="entry name" value="GNAT_dom"/>
</dbReference>
<dbReference type="InterPro" id="IPR016181">
    <property type="entry name" value="Acyl_CoA_acyltransferase"/>
</dbReference>
<evidence type="ECO:0000313" key="3">
    <source>
        <dbReference type="Proteomes" id="UP000036932"/>
    </source>
</evidence>